<keyword evidence="1" id="KW-0812">Transmembrane</keyword>
<keyword evidence="1" id="KW-0472">Membrane</keyword>
<accession>A0A1H7P7M2</accession>
<proteinExistence type="predicted"/>
<dbReference type="RefSeq" id="WP_177171840.1">
    <property type="nucleotide sequence ID" value="NZ_FOBH01000008.1"/>
</dbReference>
<organism evidence="2 3">
    <name type="scientific">Nitrosovibrio tenuis</name>
    <dbReference type="NCBI Taxonomy" id="1233"/>
    <lineage>
        <taxon>Bacteria</taxon>
        <taxon>Pseudomonadati</taxon>
        <taxon>Pseudomonadota</taxon>
        <taxon>Betaproteobacteria</taxon>
        <taxon>Nitrosomonadales</taxon>
        <taxon>Nitrosomonadaceae</taxon>
        <taxon>Nitrosovibrio</taxon>
    </lineage>
</organism>
<evidence type="ECO:0000256" key="1">
    <source>
        <dbReference type="SAM" id="Phobius"/>
    </source>
</evidence>
<dbReference type="EMBL" id="FOBH01000008">
    <property type="protein sequence ID" value="SEL31781.1"/>
    <property type="molecule type" value="Genomic_DNA"/>
</dbReference>
<feature type="transmembrane region" description="Helical" evidence="1">
    <location>
        <begin position="36"/>
        <end position="54"/>
    </location>
</feature>
<feature type="transmembrane region" description="Helical" evidence="1">
    <location>
        <begin position="60"/>
        <end position="77"/>
    </location>
</feature>
<dbReference type="STRING" id="1233.SAMN05216387_10885"/>
<gene>
    <name evidence="2" type="ORF">SAMN05216387_10885</name>
</gene>
<evidence type="ECO:0000313" key="2">
    <source>
        <dbReference type="EMBL" id="SEL31781.1"/>
    </source>
</evidence>
<keyword evidence="3" id="KW-1185">Reference proteome</keyword>
<protein>
    <submittedName>
        <fullName evidence="2">Uncharacterized protein</fullName>
    </submittedName>
</protein>
<evidence type="ECO:0000313" key="3">
    <source>
        <dbReference type="Proteomes" id="UP000198620"/>
    </source>
</evidence>
<dbReference type="Proteomes" id="UP000198620">
    <property type="component" value="Unassembled WGS sequence"/>
</dbReference>
<dbReference type="AlphaFoldDB" id="A0A1H7P7M2"/>
<name>A0A1H7P7M2_9PROT</name>
<keyword evidence="1" id="KW-1133">Transmembrane helix</keyword>
<sequence length="126" mass="14099">MDDHNKIVIRRIARHEKTGSAEETVHVFHPSPASRWLVYLLLVPAFIIMAVLGIFFFTAFLALFAVAAAALGFRLWWLRRKMRKSPGNSPDVREGDYVVIEDAEIVEERTAKGTTKADDANSTKGG</sequence>
<reference evidence="2 3" key="1">
    <citation type="submission" date="2016-10" db="EMBL/GenBank/DDBJ databases">
        <authorList>
            <person name="de Groot N.N."/>
        </authorList>
    </citation>
    <scope>NUCLEOTIDE SEQUENCE [LARGE SCALE GENOMIC DNA]</scope>
    <source>
        <strain evidence="2 3">Nv1</strain>
    </source>
</reference>